<feature type="transmembrane region" description="Helical" evidence="1">
    <location>
        <begin position="132"/>
        <end position="150"/>
    </location>
</feature>
<organism evidence="2 3">
    <name type="scientific">Mycena venus</name>
    <dbReference type="NCBI Taxonomy" id="2733690"/>
    <lineage>
        <taxon>Eukaryota</taxon>
        <taxon>Fungi</taxon>
        <taxon>Dikarya</taxon>
        <taxon>Basidiomycota</taxon>
        <taxon>Agaricomycotina</taxon>
        <taxon>Agaricomycetes</taxon>
        <taxon>Agaricomycetidae</taxon>
        <taxon>Agaricales</taxon>
        <taxon>Marasmiineae</taxon>
        <taxon>Mycenaceae</taxon>
        <taxon>Mycena</taxon>
    </lineage>
</organism>
<dbReference type="Proteomes" id="UP000620124">
    <property type="component" value="Unassembled WGS sequence"/>
</dbReference>
<comment type="caution">
    <text evidence="2">The sequence shown here is derived from an EMBL/GenBank/DDBJ whole genome shotgun (WGS) entry which is preliminary data.</text>
</comment>
<protein>
    <submittedName>
        <fullName evidence="2">Uncharacterized protein</fullName>
    </submittedName>
</protein>
<dbReference type="OrthoDB" id="3250682at2759"/>
<name>A0A8H7DAM2_9AGAR</name>
<accession>A0A8H7DAM2</accession>
<keyword evidence="1" id="KW-0472">Membrane</keyword>
<feature type="transmembrane region" description="Helical" evidence="1">
    <location>
        <begin position="202"/>
        <end position="224"/>
    </location>
</feature>
<keyword evidence="1" id="KW-0812">Transmembrane</keyword>
<evidence type="ECO:0000313" key="3">
    <source>
        <dbReference type="Proteomes" id="UP000620124"/>
    </source>
</evidence>
<evidence type="ECO:0000256" key="1">
    <source>
        <dbReference type="SAM" id="Phobius"/>
    </source>
</evidence>
<keyword evidence="3" id="KW-1185">Reference proteome</keyword>
<evidence type="ECO:0000313" key="2">
    <source>
        <dbReference type="EMBL" id="KAF7365742.1"/>
    </source>
</evidence>
<proteinExistence type="predicted"/>
<gene>
    <name evidence="2" type="ORF">MVEN_00448000</name>
</gene>
<dbReference type="EMBL" id="JACAZI010000003">
    <property type="protein sequence ID" value="KAF7365742.1"/>
    <property type="molecule type" value="Genomic_DNA"/>
</dbReference>
<reference evidence="2" key="1">
    <citation type="submission" date="2020-05" db="EMBL/GenBank/DDBJ databases">
        <title>Mycena genomes resolve the evolution of fungal bioluminescence.</title>
        <authorList>
            <person name="Tsai I.J."/>
        </authorList>
    </citation>
    <scope>NUCLEOTIDE SEQUENCE</scope>
    <source>
        <strain evidence="2">CCC161011</strain>
    </source>
</reference>
<feature type="transmembrane region" description="Helical" evidence="1">
    <location>
        <begin position="53"/>
        <end position="81"/>
    </location>
</feature>
<feature type="transmembrane region" description="Helical" evidence="1">
    <location>
        <begin position="6"/>
        <end position="32"/>
    </location>
</feature>
<feature type="transmembrane region" description="Helical" evidence="1">
    <location>
        <begin position="101"/>
        <end position="120"/>
    </location>
</feature>
<keyword evidence="1" id="KW-1133">Transmembrane helix</keyword>
<feature type="transmembrane region" description="Helical" evidence="1">
    <location>
        <begin position="170"/>
        <end position="190"/>
    </location>
</feature>
<dbReference type="AlphaFoldDB" id="A0A8H7DAM2"/>
<feature type="transmembrane region" description="Helical" evidence="1">
    <location>
        <begin position="230"/>
        <end position="253"/>
    </location>
</feature>
<sequence length="307" mass="34506">MNSPSLLAVNIAAVIGETLLYGILLALFFVNICIRSSWYQSPENFTQQRWNPVFLIFTIALLFCCTAHWLLTIASFLRAVLLSAESHTALIFYVLFSPLEAAAEIVNFSTICLGDAVVIYRLWIVWCRDLRVTVPAVIIWVTFLAVGSVFQHEVLVTFYQRHESPTETLIIANFVMTLAANIYCTVLIAWRVWTQTRAKELMFVVSVLIESAALYTAWTLFTIISSKLGFNIQGFAVGLTAQVIGLTNMLIYLRVGLEPRTSTPTQEETGIVMTTLVSESDECHSGSAVPDLLVRDKSNVLRFHFYR</sequence>